<sequence>MQRPNFRHPPPPGGVGPRPGGFRSPGAGFDSGRTGMFPPPPPPPWAFSKGPPPSFGPRHGHFCGSPNTPPREFYGSNGNGSGSASGGGSGGKSRFQSPSPGHTPRRRQTASPRFTPPYKKAPYHSQSPGHHTGYHQGSPRTSTPFGSTRDRERLANDVEKYYSPSMLQDPWASLQPVAVTDINPKCSSEHATHTGRKGRYFN</sequence>
<evidence type="ECO:0000313" key="5">
    <source>
        <dbReference type="Proteomes" id="UP000694397"/>
    </source>
</evidence>
<dbReference type="PANTHER" id="PTHR22446:SF3">
    <property type="entry name" value="M-PHASE-SPECIFIC PLK1-INTERACTING PROTEIN"/>
    <property type="match status" value="1"/>
</dbReference>
<dbReference type="STRING" id="113540.ENSSFOP00015058213"/>
<dbReference type="RefSeq" id="XP_018613187.1">
    <property type="nucleotide sequence ID" value="XM_018757671.2"/>
</dbReference>
<dbReference type="EMBL" id="JARO02010377">
    <property type="protein sequence ID" value="KPP60750.1"/>
    <property type="molecule type" value="Genomic_DNA"/>
</dbReference>
<dbReference type="KEGG" id="sfm:108937638"/>
<dbReference type="GO" id="GO:0005634">
    <property type="term" value="C:nucleus"/>
    <property type="evidence" value="ECO:0007669"/>
    <property type="project" value="TreeGrafter"/>
</dbReference>
<feature type="region of interest" description="Disordered" evidence="1">
    <location>
        <begin position="1"/>
        <end position="156"/>
    </location>
</feature>
<accession>A0A0P7UHX4</accession>
<name>A0A0P7UHX4_SCLFO</name>
<feature type="compositionally biased region" description="Pro residues" evidence="1">
    <location>
        <begin position="37"/>
        <end position="55"/>
    </location>
</feature>
<reference evidence="3" key="3">
    <citation type="submission" date="2025-05" db="UniProtKB">
        <authorList>
            <consortium name="Ensembl"/>
        </authorList>
    </citation>
    <scope>IDENTIFICATION</scope>
</reference>
<keyword evidence="5" id="KW-1185">Reference proteome</keyword>
<dbReference type="OrthoDB" id="6086265at2759"/>
<dbReference type="PANTHER" id="PTHR22446">
    <property type="entry name" value="M-PHASE-SPECIFIC PLK1-INTERACTING PROTEIN"/>
    <property type="match status" value="1"/>
</dbReference>
<proteinExistence type="predicted"/>
<organism evidence="2 4">
    <name type="scientific">Scleropages formosus</name>
    <name type="common">Asian bonytongue</name>
    <name type="synonym">Osteoglossum formosum</name>
    <dbReference type="NCBI Taxonomy" id="113540"/>
    <lineage>
        <taxon>Eukaryota</taxon>
        <taxon>Metazoa</taxon>
        <taxon>Chordata</taxon>
        <taxon>Craniata</taxon>
        <taxon>Vertebrata</taxon>
        <taxon>Euteleostomi</taxon>
        <taxon>Actinopterygii</taxon>
        <taxon>Neopterygii</taxon>
        <taxon>Teleostei</taxon>
        <taxon>Osteoglossocephala</taxon>
        <taxon>Osteoglossomorpha</taxon>
        <taxon>Osteoglossiformes</taxon>
        <taxon>Osteoglossidae</taxon>
        <taxon>Scleropages</taxon>
    </lineage>
</organism>
<dbReference type="GO" id="GO:0030496">
    <property type="term" value="C:midbody"/>
    <property type="evidence" value="ECO:0007669"/>
    <property type="project" value="TreeGrafter"/>
</dbReference>
<reference evidence="2 4" key="1">
    <citation type="submission" date="2015-08" db="EMBL/GenBank/DDBJ databases">
        <title>The genome of the Asian arowana (Scleropages formosus).</title>
        <authorList>
            <person name="Tan M.H."/>
            <person name="Gan H.M."/>
            <person name="Croft L.J."/>
            <person name="Austin C.M."/>
        </authorList>
    </citation>
    <scope>NUCLEOTIDE SEQUENCE [LARGE SCALE GENOMIC DNA]</scope>
    <source>
        <strain evidence="2">Aro1</strain>
    </source>
</reference>
<evidence type="ECO:0000313" key="4">
    <source>
        <dbReference type="Proteomes" id="UP000034805"/>
    </source>
</evidence>
<gene>
    <name evidence="3" type="primary">MPLKIP</name>
    <name evidence="2" type="ORF">Z043_121223</name>
</gene>
<dbReference type="Proteomes" id="UP000034805">
    <property type="component" value="Unassembled WGS sequence"/>
</dbReference>
<evidence type="ECO:0000256" key="1">
    <source>
        <dbReference type="SAM" id="MobiDB-lite"/>
    </source>
</evidence>
<dbReference type="InterPro" id="IPR026618">
    <property type="entry name" value="MPLKIP-like_vertebrate"/>
</dbReference>
<dbReference type="Pfam" id="PF15502">
    <property type="entry name" value="MPLKIP"/>
    <property type="match status" value="1"/>
</dbReference>
<dbReference type="InterPro" id="IPR028265">
    <property type="entry name" value="TTDN1/SICKLE"/>
</dbReference>
<feature type="compositionally biased region" description="Gly residues" evidence="1">
    <location>
        <begin position="77"/>
        <end position="91"/>
    </location>
</feature>
<dbReference type="GeneID" id="108937638"/>
<dbReference type="Proteomes" id="UP000694397">
    <property type="component" value="Chromosome 7"/>
</dbReference>
<protein>
    <submittedName>
        <fullName evidence="3">M-phase specific PLK1 interacting protein</fullName>
    </submittedName>
    <submittedName>
        <fullName evidence="2">M-phase-specific PLK1-interacting protein-like</fullName>
    </submittedName>
</protein>
<dbReference type="AlphaFoldDB" id="A0A0P7UHX4"/>
<evidence type="ECO:0000313" key="2">
    <source>
        <dbReference type="EMBL" id="KPP60750.1"/>
    </source>
</evidence>
<dbReference type="GO" id="GO:0005813">
    <property type="term" value="C:centrosome"/>
    <property type="evidence" value="ECO:0007669"/>
    <property type="project" value="TreeGrafter"/>
</dbReference>
<reference evidence="3 5" key="2">
    <citation type="submission" date="2019-04" db="EMBL/GenBank/DDBJ databases">
        <authorList>
            <consortium name="Wellcome Sanger Institute Data Sharing"/>
        </authorList>
    </citation>
    <scope>NUCLEOTIDE SEQUENCE [LARGE SCALE GENOMIC DNA]</scope>
</reference>
<dbReference type="Ensembl" id="ENSSFOT00015074126.1">
    <property type="protein sequence ID" value="ENSSFOP00015058213.1"/>
    <property type="gene ID" value="ENSSFOG00015025475.1"/>
</dbReference>
<dbReference type="GeneTree" id="ENSGT00390000002582"/>
<evidence type="ECO:0000313" key="3">
    <source>
        <dbReference type="Ensembl" id="ENSSFOP00015058213.1"/>
    </source>
</evidence>
<dbReference type="CTD" id="136647"/>